<dbReference type="Pfam" id="PF16976">
    <property type="entry name" value="RcpC"/>
    <property type="match status" value="1"/>
</dbReference>
<dbReference type="EMBL" id="CP036298">
    <property type="protein sequence ID" value="QDV22835.1"/>
    <property type="molecule type" value="Genomic_DNA"/>
</dbReference>
<reference evidence="4 5" key="1">
    <citation type="submission" date="2019-02" db="EMBL/GenBank/DDBJ databases">
        <title>Deep-cultivation of Planctomycetes and their phenomic and genomic characterization uncovers novel biology.</title>
        <authorList>
            <person name="Wiegand S."/>
            <person name="Jogler M."/>
            <person name="Boedeker C."/>
            <person name="Pinto D."/>
            <person name="Vollmers J."/>
            <person name="Rivas-Marin E."/>
            <person name="Kohn T."/>
            <person name="Peeters S.H."/>
            <person name="Heuer A."/>
            <person name="Rast P."/>
            <person name="Oberbeckmann S."/>
            <person name="Bunk B."/>
            <person name="Jeske O."/>
            <person name="Meyerdierks A."/>
            <person name="Storesund J.E."/>
            <person name="Kallscheuer N."/>
            <person name="Luecker S."/>
            <person name="Lage O.M."/>
            <person name="Pohl T."/>
            <person name="Merkel B.J."/>
            <person name="Hornburger P."/>
            <person name="Mueller R.-W."/>
            <person name="Bruemmer F."/>
            <person name="Labrenz M."/>
            <person name="Spormann A.M."/>
            <person name="Op den Camp H."/>
            <person name="Overmann J."/>
            <person name="Amann R."/>
            <person name="Jetten M.S.M."/>
            <person name="Mascher T."/>
            <person name="Medema M.H."/>
            <person name="Devos D.P."/>
            <person name="Kaster A.-K."/>
            <person name="Ovreas L."/>
            <person name="Rohde M."/>
            <person name="Galperin M.Y."/>
            <person name="Jogler C."/>
        </authorList>
    </citation>
    <scope>NUCLEOTIDE SEQUENCE [LARGE SCALE GENOMIC DNA]</scope>
    <source>
        <strain evidence="4 5">Q31a</strain>
    </source>
</reference>
<dbReference type="SMART" id="SM00858">
    <property type="entry name" value="SAF"/>
    <property type="match status" value="1"/>
</dbReference>
<keyword evidence="2" id="KW-0732">Signal</keyword>
<accession>A0A518G2Q3</accession>
<evidence type="ECO:0000256" key="1">
    <source>
        <dbReference type="SAM" id="MobiDB-lite"/>
    </source>
</evidence>
<evidence type="ECO:0000259" key="3">
    <source>
        <dbReference type="SMART" id="SM00858"/>
    </source>
</evidence>
<sequence length="354" mass="37947" precursor="true">MRAKSLVLLIVALGCGMIAAVAASKAVMQDGGDSSEAMTEIFIAVKELPHLQKISAENVKLEKWPSKRLPTGAITNLDQIEGKFTNQKIFPGEPLLERKLTDTRDSFSTGIPEGYRIFSITESASYIKPGDHVDIVGTFTIGSGRNGKKESSTVMRNVTVHGINGITTRDNEEKTAAKSYDFQLLVKESQLEALTLANSVGDLRLSLRPFGEDNEDTGTDNGETFMSWMRSQEPAASEDEDFAATRGMESMFTNTKVEAPAPEPKNSLSIITPNGVTRYEWSGEKDIPQPVSENGARGAGDANNSMPANPWDVASENVYSGYGGYSPTYPTGTSLSQPAAGAEPAAAAPSPKVD</sequence>
<feature type="compositionally biased region" description="Low complexity" evidence="1">
    <location>
        <begin position="325"/>
        <end position="354"/>
    </location>
</feature>
<evidence type="ECO:0000313" key="4">
    <source>
        <dbReference type="EMBL" id="QDV22835.1"/>
    </source>
</evidence>
<protein>
    <recommendedName>
        <fullName evidence="3">SAF domain-containing protein</fullName>
    </recommendedName>
</protein>
<dbReference type="InterPro" id="IPR031571">
    <property type="entry name" value="RcpC_dom"/>
</dbReference>
<dbReference type="KEGG" id="ahel:Q31a_11270"/>
<dbReference type="Gene3D" id="3.90.1210.10">
    <property type="entry name" value="Antifreeze-like/N-acetylneuraminic acid synthase C-terminal domain"/>
    <property type="match status" value="1"/>
</dbReference>
<proteinExistence type="predicted"/>
<dbReference type="NCBIfam" id="TIGR03177">
    <property type="entry name" value="pilus_cpaB"/>
    <property type="match status" value="1"/>
</dbReference>
<dbReference type="CDD" id="cd11614">
    <property type="entry name" value="SAF_CpaB_FlgA_like"/>
    <property type="match status" value="1"/>
</dbReference>
<gene>
    <name evidence="4" type="ORF">Q31a_11270</name>
</gene>
<feature type="signal peptide" evidence="2">
    <location>
        <begin position="1"/>
        <end position="22"/>
    </location>
</feature>
<dbReference type="PROSITE" id="PS51257">
    <property type="entry name" value="PROKAR_LIPOPROTEIN"/>
    <property type="match status" value="1"/>
</dbReference>
<evidence type="ECO:0000313" key="5">
    <source>
        <dbReference type="Proteomes" id="UP000318017"/>
    </source>
</evidence>
<name>A0A518G2Q3_9BACT</name>
<dbReference type="Proteomes" id="UP000318017">
    <property type="component" value="Chromosome"/>
</dbReference>
<organism evidence="4 5">
    <name type="scientific">Aureliella helgolandensis</name>
    <dbReference type="NCBI Taxonomy" id="2527968"/>
    <lineage>
        <taxon>Bacteria</taxon>
        <taxon>Pseudomonadati</taxon>
        <taxon>Planctomycetota</taxon>
        <taxon>Planctomycetia</taxon>
        <taxon>Pirellulales</taxon>
        <taxon>Pirellulaceae</taxon>
        <taxon>Aureliella</taxon>
    </lineage>
</organism>
<dbReference type="RefSeq" id="WP_145074993.1">
    <property type="nucleotide sequence ID" value="NZ_CP036298.1"/>
</dbReference>
<evidence type="ECO:0000256" key="2">
    <source>
        <dbReference type="SAM" id="SignalP"/>
    </source>
</evidence>
<dbReference type="InterPro" id="IPR017592">
    <property type="entry name" value="Pilus_assmbl_Flp-typ_CpaB"/>
</dbReference>
<feature type="chain" id="PRO_5021878600" description="SAF domain-containing protein" evidence="2">
    <location>
        <begin position="23"/>
        <end position="354"/>
    </location>
</feature>
<dbReference type="AlphaFoldDB" id="A0A518G2Q3"/>
<dbReference type="OrthoDB" id="281109at2"/>
<keyword evidence="5" id="KW-1185">Reference proteome</keyword>
<dbReference type="Pfam" id="PF08666">
    <property type="entry name" value="SAF"/>
    <property type="match status" value="1"/>
</dbReference>
<feature type="domain" description="SAF" evidence="3">
    <location>
        <begin position="39"/>
        <end position="101"/>
    </location>
</feature>
<feature type="region of interest" description="Disordered" evidence="1">
    <location>
        <begin position="285"/>
        <end position="354"/>
    </location>
</feature>
<dbReference type="InterPro" id="IPR013974">
    <property type="entry name" value="SAF"/>
</dbReference>